<dbReference type="OrthoDB" id="366797at2759"/>
<dbReference type="AlphaFoldDB" id="A0A061DBX9"/>
<evidence type="ECO:0000313" key="3">
    <source>
        <dbReference type="EMBL" id="CDR95260.1"/>
    </source>
</evidence>
<dbReference type="VEuPathDB" id="PiroplasmaDB:BBBOND_0204180"/>
<dbReference type="EMBL" id="LK391708">
    <property type="protein sequence ID" value="CDR95260.1"/>
    <property type="molecule type" value="Genomic_DNA"/>
</dbReference>
<dbReference type="RefSeq" id="XP_012767446.1">
    <property type="nucleotide sequence ID" value="XM_012911992.1"/>
</dbReference>
<proteinExistence type="predicted"/>
<feature type="coiled-coil region" evidence="1">
    <location>
        <begin position="138"/>
        <end position="165"/>
    </location>
</feature>
<keyword evidence="4" id="KW-1185">Reference proteome</keyword>
<evidence type="ECO:0000256" key="1">
    <source>
        <dbReference type="SAM" id="Coils"/>
    </source>
</evidence>
<name>A0A061DBX9_BABBI</name>
<reference evidence="4" key="1">
    <citation type="submission" date="2014-06" db="EMBL/GenBank/DDBJ databases">
        <authorList>
            <person name="Aslett M."/>
            <person name="De Silva N."/>
        </authorList>
    </citation>
    <scope>NUCLEOTIDE SEQUENCE [LARGE SCALE GENOMIC DNA]</scope>
    <source>
        <strain evidence="4">Bond</strain>
    </source>
</reference>
<gene>
    <name evidence="3" type="ORF">BBBOND_0204180</name>
</gene>
<dbReference type="KEGG" id="bbig:BBBOND_0204180"/>
<sequence length="633" mass="71662">MTSIRQYMRLNVAFAFCLYISTINCMAMVVPGRGDISNTATPPATGLALYAGNADFCRKIKILETLSQPDTQLCGYLNFMLLVMQNSNDSPKIKDENTNECHKIIQDLQNMNNAHVYFGEMKHLLNEYRGITRRLQRGRMTSERLEQLRSSLTNLEERFKIREDSASEIAKFDHAPYYRRLAKKAQYCIKKHTHRTPTEADDPRSSFIIFGNPPPVEADLQRRVGGLPTVLPQHIPASVAGNEKMRRLLNDGSLLITLGKVQSDVKKIEAIIHDPLLNDTNVCATDGSSHPRNAMILKIQDQYDGNCDSFTDVTNAWNIYRRYDDINDILKTMVRNSAQAVELIEEQRRLELAFEEYGTIVQNTYLGDIDRIASNMLYMLEKVGYSGETFRDVRSVKEDTPRALIHRVTPLPETNKENDSTSSAETVETIETRTASATTVTNGCSTQQLSDREVSDTANTVSDESIVGKAGRIHCHICKTKRATTSSGALKIGNTITRMMIATLKAPRLPVADRYWYHVLASTLFGNNAHSQCSNNIRESHALSQKYQLVSCLLRERPLSELRQVPVNPHIASLHLHQIFFVNCFYSNDLDYYVLLICQYYVIEVIPSRAECRCVTIKSIVLSTIQIESYYAN</sequence>
<feature type="region of interest" description="Disordered" evidence="2">
    <location>
        <begin position="410"/>
        <end position="461"/>
    </location>
</feature>
<organism evidence="3 4">
    <name type="scientific">Babesia bigemina</name>
    <dbReference type="NCBI Taxonomy" id="5866"/>
    <lineage>
        <taxon>Eukaryota</taxon>
        <taxon>Sar</taxon>
        <taxon>Alveolata</taxon>
        <taxon>Apicomplexa</taxon>
        <taxon>Aconoidasida</taxon>
        <taxon>Piroplasmida</taxon>
        <taxon>Babesiidae</taxon>
        <taxon>Babesia</taxon>
    </lineage>
</organism>
<protein>
    <submittedName>
        <fullName evidence="3">Uncharacterized protein</fullName>
    </submittedName>
</protein>
<dbReference type="GeneID" id="24563801"/>
<evidence type="ECO:0000313" key="4">
    <source>
        <dbReference type="Proteomes" id="UP000033188"/>
    </source>
</evidence>
<dbReference type="Proteomes" id="UP000033188">
    <property type="component" value="Chromosome 2"/>
</dbReference>
<keyword evidence="1" id="KW-0175">Coiled coil</keyword>
<evidence type="ECO:0000256" key="2">
    <source>
        <dbReference type="SAM" id="MobiDB-lite"/>
    </source>
</evidence>
<accession>A0A061DBX9</accession>
<feature type="compositionally biased region" description="Polar residues" evidence="2">
    <location>
        <begin position="432"/>
        <end position="449"/>
    </location>
</feature>